<dbReference type="PANTHER" id="PTHR10350">
    <property type="entry name" value="NUCLEAR PORE COMPLEX PROTEIN NUP155"/>
    <property type="match status" value="1"/>
</dbReference>
<evidence type="ECO:0000313" key="8">
    <source>
        <dbReference type="Proteomes" id="UP001281761"/>
    </source>
</evidence>
<dbReference type="PANTHER" id="PTHR10350:SF6">
    <property type="entry name" value="NUCLEAR PORE COMPLEX PROTEIN NUP155"/>
    <property type="match status" value="1"/>
</dbReference>
<feature type="domain" description="Nucleoporin Nup133/Nup155-like C-terminal" evidence="5">
    <location>
        <begin position="911"/>
        <end position="1214"/>
    </location>
</feature>
<gene>
    <name evidence="7" type="ORF">BLNAU_16911</name>
</gene>
<evidence type="ECO:0000259" key="6">
    <source>
        <dbReference type="Pfam" id="PF08801"/>
    </source>
</evidence>
<protein>
    <submittedName>
        <fullName evidence="7">Uncharacterized protein</fullName>
    </submittedName>
</protein>
<evidence type="ECO:0000259" key="5">
    <source>
        <dbReference type="Pfam" id="PF03177"/>
    </source>
</evidence>
<dbReference type="InterPro" id="IPR007187">
    <property type="entry name" value="Nucleoporin_Nup133/Nup155_C"/>
</dbReference>
<dbReference type="InterPro" id="IPR042533">
    <property type="entry name" value="Nucleoporin_Nup155_C_1"/>
</dbReference>
<dbReference type="Proteomes" id="UP001281761">
    <property type="component" value="Unassembled WGS sequence"/>
</dbReference>
<accession>A0ABQ9X816</accession>
<dbReference type="Gene3D" id="1.20.58.1780">
    <property type="match status" value="1"/>
</dbReference>
<comment type="similarity">
    <text evidence="2">Belongs to the non-repetitive/WGA-negative nucleoporin family.</text>
</comment>
<name>A0ABQ9X816_9EUKA</name>
<sequence>MNSTQLKQYLNLPLKDTSRKIIDLKADLSRSLIYHLSETGSLGIYSFSRSDASIDFITELQHSSIESSIKSFIRTQDRNLLKLPSSSFMLINIQPLPLHSTSTRCLVGITQSGIRLYFQMKRNSLGGFTSLSLTNCIISPPFSQFLSTGISQSPTSLNTVSHPISSIRCGFASRDISFMSESIGPNEDRLYIIQNSLSSNSDPLPSETVVSMNCGQVYSIQQLPSSRQIESDGVSADFFAASQWDRPSSVTLSPLSPEQRAIASNPTAQFSSSNEILLPPPTFHAFTSRGILKIIVNRPTDILKSTLEQTPSSDAILTGPTSELINNLAGQIGPIQFCTSCLSLATTPQFVSDLQTTQTDLFYAPQTSLENLPQHPNSSPLAFDGFSSPLTPPRLLKSPIASPLHSIVNPSSFALSPTSLITSPMRSSMIIHTPKDPIRSSPAQTVTVAITNHSTKSNNQYVTPPNPFASPTKVRTPDLHNPFVSSSALQLFRFHSTSPSPLVPYMFAEMPKSSLTHVSALLQTLSRQPLSTKHNSLLLLSARLLKPLWNTPLISFQTSGSTKKESTVVPWYHPKRLTSIFNSRKHINVDDDDTRTIQVESVLPIQKTKRTESTRGDSDGDTLSEEKWSETLDRIKLNPTDLDYPDQVLHSFIQSSHSSAASPRGRSCSSSLILHPTILLQFANVLSSLITLISTPGLSLNGQSTHSVDISSAFLFHSPQAVPGHLRFSSLTTTDKVSALPSLISEFESVFDSEKTFEENMQDDKLVEGLLLILMRSYQIVLALILLADSGVPLLERKRARGFLFRWDGFNDIPHPNESFQEFTLRSLVFNPFCDQFLIQLIKSVLLKDSYTSQFSNTFSSSSSPLSAFQRFCPAFISRGTSNLTAVRNMISIAARNVKGQTRPLDEFTESANVSEIVQLLEDSIDEVDLDKYCPLLCAIRFPSSVVELVQAKCRCVDPDRLALVWVENGMMVDKLQGYYEQRAGLCQFIIQTIEWECKFRSQHRTFGISGDKEENSQPFKGILETTTLQKVLICNDILIKLPVFEWMASNPALHEALFSIRSPDLLTFFRSFCSPQTPAAHQCSIDLPWKCAKAQDDKPTLLSNLMSLAHDSDLSLSLSCFGKEHHNVIGLRLHYLAEAQSIVVHSEQRILNFGKSAIQKKIKDAQKQLRLVNKLEKLLSTPSYSTNSTAAAPINDCLEALDREILDSKSLNSLFSRFSLIDDVDGEE</sequence>
<proteinExistence type="inferred from homology"/>
<dbReference type="InterPro" id="IPR014908">
    <property type="entry name" value="Nucleoporin_Nup133/Nup155_N"/>
</dbReference>
<feature type="domain" description="Nucleoporin Nup133/Nup155-like N-terminal" evidence="6">
    <location>
        <begin position="15"/>
        <end position="179"/>
    </location>
</feature>
<dbReference type="EMBL" id="JARBJD010000182">
    <property type="protein sequence ID" value="KAK2948202.1"/>
    <property type="molecule type" value="Genomic_DNA"/>
</dbReference>
<evidence type="ECO:0000256" key="4">
    <source>
        <dbReference type="ARBA" id="ARBA00023242"/>
    </source>
</evidence>
<dbReference type="Pfam" id="PF08801">
    <property type="entry name" value="Nucleoporin_N"/>
    <property type="match status" value="1"/>
</dbReference>
<evidence type="ECO:0000256" key="3">
    <source>
        <dbReference type="ARBA" id="ARBA00022448"/>
    </source>
</evidence>
<comment type="caution">
    <text evidence="7">The sequence shown here is derived from an EMBL/GenBank/DDBJ whole genome shotgun (WGS) entry which is preliminary data.</text>
</comment>
<evidence type="ECO:0000256" key="1">
    <source>
        <dbReference type="ARBA" id="ARBA00004123"/>
    </source>
</evidence>
<organism evidence="7 8">
    <name type="scientific">Blattamonas nauphoetae</name>
    <dbReference type="NCBI Taxonomy" id="2049346"/>
    <lineage>
        <taxon>Eukaryota</taxon>
        <taxon>Metamonada</taxon>
        <taxon>Preaxostyla</taxon>
        <taxon>Oxymonadida</taxon>
        <taxon>Blattamonas</taxon>
    </lineage>
</organism>
<dbReference type="Gene3D" id="1.25.40.450">
    <property type="entry name" value="Nucleoporin, helical domain, N-terminal subdomain"/>
    <property type="match status" value="1"/>
</dbReference>
<keyword evidence="8" id="KW-1185">Reference proteome</keyword>
<evidence type="ECO:0000313" key="7">
    <source>
        <dbReference type="EMBL" id="KAK2948202.1"/>
    </source>
</evidence>
<dbReference type="InterPro" id="IPR004870">
    <property type="entry name" value="Nucleoporin_Nup155"/>
</dbReference>
<reference evidence="7 8" key="1">
    <citation type="journal article" date="2022" name="bioRxiv">
        <title>Genomics of Preaxostyla Flagellates Illuminates Evolutionary Transitions and the Path Towards Mitochondrial Loss.</title>
        <authorList>
            <person name="Novak L.V.F."/>
            <person name="Treitli S.C."/>
            <person name="Pyrih J."/>
            <person name="Halakuc P."/>
            <person name="Pipaliya S.V."/>
            <person name="Vacek V."/>
            <person name="Brzon O."/>
            <person name="Soukal P."/>
            <person name="Eme L."/>
            <person name="Dacks J.B."/>
            <person name="Karnkowska A."/>
            <person name="Elias M."/>
            <person name="Hampl V."/>
        </authorList>
    </citation>
    <scope>NUCLEOTIDE SEQUENCE [LARGE SCALE GENOMIC DNA]</scope>
    <source>
        <strain evidence="7">NAU3</strain>
        <tissue evidence="7">Gut</tissue>
    </source>
</reference>
<keyword evidence="4" id="KW-0539">Nucleus</keyword>
<evidence type="ECO:0000256" key="2">
    <source>
        <dbReference type="ARBA" id="ARBA00007373"/>
    </source>
</evidence>
<dbReference type="Pfam" id="PF03177">
    <property type="entry name" value="Nucleoporin_C"/>
    <property type="match status" value="1"/>
</dbReference>
<comment type="subcellular location">
    <subcellularLocation>
        <location evidence="1">Nucleus</location>
    </subcellularLocation>
</comment>
<keyword evidence="3" id="KW-0813">Transport</keyword>